<name>A0A1H1YSH6_9ACTN</name>
<dbReference type="GO" id="GO:0003677">
    <property type="term" value="F:DNA binding"/>
    <property type="evidence" value="ECO:0007669"/>
    <property type="project" value="UniProtKB-KW"/>
</dbReference>
<dbReference type="Pfam" id="PF12802">
    <property type="entry name" value="MarR_2"/>
    <property type="match status" value="1"/>
</dbReference>
<evidence type="ECO:0000256" key="3">
    <source>
        <dbReference type="ARBA" id="ARBA00023163"/>
    </source>
</evidence>
<sequence>MKLVYSVMLEKFVTGTWKVRRSMTTETTRNAGRPTERDEYRDEDKVRRFVEHMAMLFEGWGFPRMAARVLLTMMAADEETLTAGDLAERLGVSAAAISGAVRYLQHIGMLSREPVPGERTHRYRLPDDLWYETTVSKRGALASVAELAEDGARALGGSATPSGRRMEQMRDFYVFIDEALGDLMEKWEVERNAKAERRARAKRS</sequence>
<dbReference type="SUPFAM" id="SSF46785">
    <property type="entry name" value="Winged helix' DNA-binding domain"/>
    <property type="match status" value="1"/>
</dbReference>
<dbReference type="PANTHER" id="PTHR38465">
    <property type="entry name" value="HTH-TYPE TRANSCRIPTIONAL REGULATOR MJ1563-RELATED"/>
    <property type="match status" value="1"/>
</dbReference>
<dbReference type="Gene3D" id="1.10.287.160">
    <property type="entry name" value="HR1 repeat"/>
    <property type="match status" value="1"/>
</dbReference>
<proteinExistence type="predicted"/>
<evidence type="ECO:0000313" key="5">
    <source>
        <dbReference type="EMBL" id="SDT24056.1"/>
    </source>
</evidence>
<reference evidence="5 6" key="1">
    <citation type="submission" date="2016-10" db="EMBL/GenBank/DDBJ databases">
        <authorList>
            <person name="de Groot N.N."/>
        </authorList>
    </citation>
    <scope>NUCLEOTIDE SEQUENCE [LARGE SCALE GENOMIC DNA]</scope>
    <source>
        <strain evidence="5 6">DSM 22024</strain>
    </source>
</reference>
<dbReference type="GO" id="GO:0003700">
    <property type="term" value="F:DNA-binding transcription factor activity"/>
    <property type="evidence" value="ECO:0007669"/>
    <property type="project" value="InterPro"/>
</dbReference>
<gene>
    <name evidence="5" type="ORF">SAMN04489717_5654</name>
</gene>
<dbReference type="InterPro" id="IPR052362">
    <property type="entry name" value="HTH-GbsR_regulator"/>
</dbReference>
<organism evidence="5 6">
    <name type="scientific">Actinopolymorpha singaporensis</name>
    <dbReference type="NCBI Taxonomy" id="117157"/>
    <lineage>
        <taxon>Bacteria</taxon>
        <taxon>Bacillati</taxon>
        <taxon>Actinomycetota</taxon>
        <taxon>Actinomycetes</taxon>
        <taxon>Propionibacteriales</taxon>
        <taxon>Actinopolymorphaceae</taxon>
        <taxon>Actinopolymorpha</taxon>
    </lineage>
</organism>
<dbReference type="InterPro" id="IPR036388">
    <property type="entry name" value="WH-like_DNA-bd_sf"/>
</dbReference>
<keyword evidence="3" id="KW-0804">Transcription</keyword>
<dbReference type="PANTHER" id="PTHR38465:SF2">
    <property type="entry name" value="HTH-TYPE TRANSCRIPTIONAL REGULATOR MMPR5"/>
    <property type="match status" value="1"/>
</dbReference>
<dbReference type="Gene3D" id="1.10.10.10">
    <property type="entry name" value="Winged helix-like DNA-binding domain superfamily/Winged helix DNA-binding domain"/>
    <property type="match status" value="1"/>
</dbReference>
<evidence type="ECO:0000259" key="4">
    <source>
        <dbReference type="Pfam" id="PF12802"/>
    </source>
</evidence>
<evidence type="ECO:0000256" key="2">
    <source>
        <dbReference type="ARBA" id="ARBA00023125"/>
    </source>
</evidence>
<protein>
    <submittedName>
        <fullName evidence="5">MarR family protein</fullName>
    </submittedName>
</protein>
<dbReference type="InterPro" id="IPR036390">
    <property type="entry name" value="WH_DNA-bd_sf"/>
</dbReference>
<dbReference type="AlphaFoldDB" id="A0A1H1YSH6"/>
<keyword evidence="2" id="KW-0238">DNA-binding</keyword>
<evidence type="ECO:0000256" key="1">
    <source>
        <dbReference type="ARBA" id="ARBA00023015"/>
    </source>
</evidence>
<evidence type="ECO:0000313" key="6">
    <source>
        <dbReference type="Proteomes" id="UP000198983"/>
    </source>
</evidence>
<feature type="domain" description="HTH marR-type" evidence="4">
    <location>
        <begin position="60"/>
        <end position="118"/>
    </location>
</feature>
<dbReference type="InterPro" id="IPR000835">
    <property type="entry name" value="HTH_MarR-typ"/>
</dbReference>
<keyword evidence="1" id="KW-0805">Transcription regulation</keyword>
<dbReference type="EMBL" id="LT629732">
    <property type="protein sequence ID" value="SDT24056.1"/>
    <property type="molecule type" value="Genomic_DNA"/>
</dbReference>
<accession>A0A1H1YSH6</accession>
<keyword evidence="6" id="KW-1185">Reference proteome</keyword>
<dbReference type="Proteomes" id="UP000198983">
    <property type="component" value="Chromosome I"/>
</dbReference>
<dbReference type="STRING" id="117157.SAMN04489717_5654"/>